<evidence type="ECO:0000313" key="1">
    <source>
        <dbReference type="EMBL" id="JAD67776.1"/>
    </source>
</evidence>
<name>A0A0A9BWT4_ARUDO</name>
<sequence length="40" mass="4722">MSKLYCLFFHLGSHSDNRKGLPDFNRQYTTLSYRQVGVQN</sequence>
<dbReference type="AlphaFoldDB" id="A0A0A9BWT4"/>
<accession>A0A0A9BWT4</accession>
<organism evidence="1">
    <name type="scientific">Arundo donax</name>
    <name type="common">Giant reed</name>
    <name type="synonym">Donax arundinaceus</name>
    <dbReference type="NCBI Taxonomy" id="35708"/>
    <lineage>
        <taxon>Eukaryota</taxon>
        <taxon>Viridiplantae</taxon>
        <taxon>Streptophyta</taxon>
        <taxon>Embryophyta</taxon>
        <taxon>Tracheophyta</taxon>
        <taxon>Spermatophyta</taxon>
        <taxon>Magnoliopsida</taxon>
        <taxon>Liliopsida</taxon>
        <taxon>Poales</taxon>
        <taxon>Poaceae</taxon>
        <taxon>PACMAD clade</taxon>
        <taxon>Arundinoideae</taxon>
        <taxon>Arundineae</taxon>
        <taxon>Arundo</taxon>
    </lineage>
</organism>
<proteinExistence type="predicted"/>
<protein>
    <submittedName>
        <fullName evidence="1">Uncharacterized protein</fullName>
    </submittedName>
</protein>
<reference evidence="1" key="2">
    <citation type="journal article" date="2015" name="Data Brief">
        <title>Shoot transcriptome of the giant reed, Arundo donax.</title>
        <authorList>
            <person name="Barrero R.A."/>
            <person name="Guerrero F.D."/>
            <person name="Moolhuijzen P."/>
            <person name="Goolsby J.A."/>
            <person name="Tidwell J."/>
            <person name="Bellgard S.E."/>
            <person name="Bellgard M.I."/>
        </authorList>
    </citation>
    <scope>NUCLEOTIDE SEQUENCE</scope>
    <source>
        <tissue evidence="1">Shoot tissue taken approximately 20 cm above the soil surface</tissue>
    </source>
</reference>
<reference evidence="1" key="1">
    <citation type="submission" date="2014-09" db="EMBL/GenBank/DDBJ databases">
        <authorList>
            <person name="Magalhaes I.L.F."/>
            <person name="Oliveira U."/>
            <person name="Santos F.R."/>
            <person name="Vidigal T.H.D.A."/>
            <person name="Brescovit A.D."/>
            <person name="Santos A.J."/>
        </authorList>
    </citation>
    <scope>NUCLEOTIDE SEQUENCE</scope>
    <source>
        <tissue evidence="1">Shoot tissue taken approximately 20 cm above the soil surface</tissue>
    </source>
</reference>
<dbReference type="EMBL" id="GBRH01230119">
    <property type="protein sequence ID" value="JAD67776.1"/>
    <property type="molecule type" value="Transcribed_RNA"/>
</dbReference>